<name>A0A7Y0HN35_9CLOT</name>
<evidence type="ECO:0000313" key="2">
    <source>
        <dbReference type="EMBL" id="NMM61576.1"/>
    </source>
</evidence>
<dbReference type="SUPFAM" id="SSF54106">
    <property type="entry name" value="LysM domain"/>
    <property type="match status" value="1"/>
</dbReference>
<dbReference type="Pfam" id="PF12673">
    <property type="entry name" value="SipL"/>
    <property type="match status" value="3"/>
</dbReference>
<proteinExistence type="predicted"/>
<dbReference type="PANTHER" id="PTHR33734">
    <property type="entry name" value="LYSM DOMAIN-CONTAINING GPI-ANCHORED PROTEIN 2"/>
    <property type="match status" value="1"/>
</dbReference>
<feature type="domain" description="LysM" evidence="1">
    <location>
        <begin position="469"/>
        <end position="513"/>
    </location>
</feature>
<dbReference type="GO" id="GO:0008932">
    <property type="term" value="F:lytic endotransglycosylase activity"/>
    <property type="evidence" value="ECO:0007669"/>
    <property type="project" value="TreeGrafter"/>
</dbReference>
<keyword evidence="3" id="KW-1185">Reference proteome</keyword>
<dbReference type="InterPro" id="IPR036779">
    <property type="entry name" value="LysM_dom_sf"/>
</dbReference>
<accession>A0A7Y0HN35</accession>
<dbReference type="Pfam" id="PF01476">
    <property type="entry name" value="LysM"/>
    <property type="match status" value="1"/>
</dbReference>
<gene>
    <name evidence="2" type="ORF">HBE96_02470</name>
</gene>
<dbReference type="Proteomes" id="UP000537131">
    <property type="component" value="Unassembled WGS sequence"/>
</dbReference>
<dbReference type="SMART" id="SM00257">
    <property type="entry name" value="LysM"/>
    <property type="match status" value="1"/>
</dbReference>
<dbReference type="RefSeq" id="WP_169296186.1">
    <property type="nucleotide sequence ID" value="NZ_JABBNI010000006.1"/>
</dbReference>
<organism evidence="2 3">
    <name type="scientific">Clostridium muellerianum</name>
    <dbReference type="NCBI Taxonomy" id="2716538"/>
    <lineage>
        <taxon>Bacteria</taxon>
        <taxon>Bacillati</taxon>
        <taxon>Bacillota</taxon>
        <taxon>Clostridia</taxon>
        <taxon>Eubacteriales</taxon>
        <taxon>Clostridiaceae</taxon>
        <taxon>Clostridium</taxon>
    </lineage>
</organism>
<dbReference type="EMBL" id="JABBNI010000006">
    <property type="protein sequence ID" value="NMM61576.1"/>
    <property type="molecule type" value="Genomic_DNA"/>
</dbReference>
<reference evidence="2 3" key="1">
    <citation type="submission" date="2020-04" db="EMBL/GenBank/DDBJ databases">
        <authorList>
            <person name="Doyle D.A."/>
        </authorList>
    </citation>
    <scope>NUCLEOTIDE SEQUENCE [LARGE SCALE GENOMIC DNA]</scope>
    <source>
        <strain evidence="2 3">P21</strain>
    </source>
</reference>
<comment type="caution">
    <text evidence="2">The sequence shown here is derived from an EMBL/GenBank/DDBJ whole genome shotgun (WGS) entry which is preliminary data.</text>
</comment>
<dbReference type="PROSITE" id="PS51782">
    <property type="entry name" value="LYSM"/>
    <property type="match status" value="1"/>
</dbReference>
<protein>
    <submittedName>
        <fullName evidence="2">DUF3794 domain-containing protein</fullName>
    </submittedName>
</protein>
<dbReference type="InterPro" id="IPR024300">
    <property type="entry name" value="SipL_SPOCS_dom"/>
</dbReference>
<dbReference type="Gene3D" id="3.10.350.10">
    <property type="entry name" value="LysM domain"/>
    <property type="match status" value="1"/>
</dbReference>
<dbReference type="CDD" id="cd00118">
    <property type="entry name" value="LysM"/>
    <property type="match status" value="1"/>
</dbReference>
<evidence type="ECO:0000313" key="3">
    <source>
        <dbReference type="Proteomes" id="UP000537131"/>
    </source>
</evidence>
<reference evidence="2 3" key="2">
    <citation type="submission" date="2020-06" db="EMBL/GenBank/DDBJ databases">
        <title>Complete Genome Sequence of Clostridium muelleri sp. nov. P21T, an Acid-Alcohol Producing Acetogen Isolated from Old Hay.</title>
        <authorList>
            <person name="Duncan K.E."/>
            <person name="Tanner R.S."/>
        </authorList>
    </citation>
    <scope>NUCLEOTIDE SEQUENCE [LARGE SCALE GENOMIC DNA]</scope>
    <source>
        <strain evidence="2 3">P21</strain>
    </source>
</reference>
<sequence length="519" mass="58669">MAMELVKENIECEQLLTENFCDTVVKSEYVIPDTHPDVIQVLMINAKPNITSKDVMQDKILVEGQIEYTVLYLAKEEEGTGVYSTNYTGSFSNYVDVPGAEHKMICDCDCYIEHIECVIVNERKVAIEGIIKLKAEVFKNYDFKIIKDVTGSEDIQMLKNPMTMDKIVGTVSGDLIAKSHIEVPMENPQIGNVLKCDVKVHDKEVKVLDEKVSVKANVLVSVLYRGKDSKDIVYIENNVDVEKELDLKEVSPMMDSYSSFKVDAMEYNVKEDDLGESRIVDVEAIIKSDTKVMYKEEMDIVHDAYSPSELMQMDRKDYQVNVIHGQSSSKNLVKGTIELSNKPKVSKLIMCCGETCITDKKIVEDKVIVEGVLNVETLYKTFDEENYICTINEEIPFSYGVDIPGCKIDMQCIAKMSLENLEASIELDNIEIKAIVDIYARVNYSTHKEFLVDMVPVEGEIPKKKASLTIYVVQHGDTLWKIAKKYYTTIESLVELNDIEDVDAIKIGDKLIIPGRAVI</sequence>
<dbReference type="AlphaFoldDB" id="A0A7Y0HN35"/>
<evidence type="ECO:0000259" key="1">
    <source>
        <dbReference type="PROSITE" id="PS51782"/>
    </source>
</evidence>
<dbReference type="InterPro" id="IPR018392">
    <property type="entry name" value="LysM"/>
</dbReference>
<dbReference type="PANTHER" id="PTHR33734:SF22">
    <property type="entry name" value="MEMBRANE-BOUND LYTIC MUREIN TRANSGLYCOSYLASE D"/>
    <property type="match status" value="1"/>
</dbReference>